<dbReference type="AlphaFoldDB" id="A0A7K3NMS3"/>
<feature type="coiled-coil region" evidence="1">
    <location>
        <begin position="108"/>
        <end position="135"/>
    </location>
</feature>
<protein>
    <recommendedName>
        <fullName evidence="2">NUMOD4 domain-containing protein</fullName>
    </recommendedName>
</protein>
<evidence type="ECO:0000256" key="1">
    <source>
        <dbReference type="SAM" id="Coils"/>
    </source>
</evidence>
<evidence type="ECO:0000313" key="4">
    <source>
        <dbReference type="Proteomes" id="UP000469724"/>
    </source>
</evidence>
<dbReference type="Pfam" id="PF07463">
    <property type="entry name" value="NUMOD4"/>
    <property type="match status" value="1"/>
</dbReference>
<feature type="domain" description="NUMOD4" evidence="2">
    <location>
        <begin position="1"/>
        <end position="26"/>
    </location>
</feature>
<dbReference type="GO" id="GO:0016788">
    <property type="term" value="F:hydrolase activity, acting on ester bonds"/>
    <property type="evidence" value="ECO:0007669"/>
    <property type="project" value="InterPro"/>
</dbReference>
<organism evidence="3 4">
    <name type="scientific">Desulfolutivibrio sulfodismutans</name>
    <dbReference type="NCBI Taxonomy" id="63561"/>
    <lineage>
        <taxon>Bacteria</taxon>
        <taxon>Pseudomonadati</taxon>
        <taxon>Thermodesulfobacteriota</taxon>
        <taxon>Desulfovibrionia</taxon>
        <taxon>Desulfovibrionales</taxon>
        <taxon>Desulfovibrionaceae</taxon>
        <taxon>Desulfolutivibrio</taxon>
    </lineage>
</organism>
<evidence type="ECO:0000313" key="3">
    <source>
        <dbReference type="EMBL" id="NDY57427.1"/>
    </source>
</evidence>
<proteinExistence type="predicted"/>
<reference evidence="3 4" key="1">
    <citation type="submission" date="2020-02" db="EMBL/GenBank/DDBJ databases">
        <title>Comparative genomics of sulfur disproportionating microorganisms.</title>
        <authorList>
            <person name="Ward L.M."/>
            <person name="Bertran E."/>
            <person name="Johnston D.T."/>
        </authorList>
    </citation>
    <scope>NUCLEOTIDE SEQUENCE [LARGE SCALE GENOMIC DNA]</scope>
    <source>
        <strain evidence="3 4">DSM 3696</strain>
    </source>
</reference>
<dbReference type="InterPro" id="IPR010902">
    <property type="entry name" value="NUMOD4"/>
</dbReference>
<dbReference type="Proteomes" id="UP000469724">
    <property type="component" value="Unassembled WGS sequence"/>
</dbReference>
<keyword evidence="1" id="KW-0175">Coiled coil</keyword>
<comment type="caution">
    <text evidence="3">The sequence shown here is derived from an EMBL/GenBank/DDBJ whole genome shotgun (WGS) entry which is preliminary data.</text>
</comment>
<dbReference type="EMBL" id="JAAGRQ010000047">
    <property type="protein sequence ID" value="NDY57427.1"/>
    <property type="molecule type" value="Genomic_DNA"/>
</dbReference>
<dbReference type="RefSeq" id="WP_163302468.1">
    <property type="nucleotide sequence ID" value="NZ_JAAGRQ010000047.1"/>
</dbReference>
<keyword evidence="4" id="KW-1185">Reference proteome</keyword>
<accession>A0A7K3NMS3</accession>
<gene>
    <name evidence="3" type="ORF">G3N56_11815</name>
</gene>
<sequence length="136" mass="15003">MEWRTIPGYPAYEISESGTVRKADSKYPLGKSGRRYGLWGGRQRRFFYPFELVEKAFGPREGEAAAMPMEAQPPAAAGGETGTQPWSLELRSGPVSIPVPAVSDDDRCAALESENRELRALVAELEAELLVYRVAI</sequence>
<evidence type="ECO:0000259" key="2">
    <source>
        <dbReference type="Pfam" id="PF07463"/>
    </source>
</evidence>
<name>A0A7K3NMS3_9BACT</name>